<protein>
    <submittedName>
        <fullName evidence="2">Uncharacterized protein</fullName>
    </submittedName>
</protein>
<evidence type="ECO:0000256" key="1">
    <source>
        <dbReference type="SAM" id="Phobius"/>
    </source>
</evidence>
<dbReference type="HOGENOM" id="CLU_2015545_0_0_1"/>
<feature type="transmembrane region" description="Helical" evidence="1">
    <location>
        <begin position="6"/>
        <end position="27"/>
    </location>
</feature>
<gene>
    <name evidence="2" type="ORF">M413DRAFT_132344</name>
</gene>
<evidence type="ECO:0000313" key="2">
    <source>
        <dbReference type="EMBL" id="KIM42359.1"/>
    </source>
</evidence>
<sequence length="123" mass="13839">MVEPTLGNTIGAAFLGMLGSAMYACFFRACSCSLRESTQSMSFRSRHGPSFRVSYHFKNDWRLQKFFFVRCLVSFLVGRGTSNHMFFTKRSAGSCMVHFSTRLEETKVDTSGALSVGPVPVWR</sequence>
<reference evidence="2 3" key="1">
    <citation type="submission" date="2014-04" db="EMBL/GenBank/DDBJ databases">
        <authorList>
            <consortium name="DOE Joint Genome Institute"/>
            <person name="Kuo A."/>
            <person name="Gay G."/>
            <person name="Dore J."/>
            <person name="Kohler A."/>
            <person name="Nagy L.G."/>
            <person name="Floudas D."/>
            <person name="Copeland A."/>
            <person name="Barry K.W."/>
            <person name="Cichocki N."/>
            <person name="Veneault-Fourrey C."/>
            <person name="LaButti K."/>
            <person name="Lindquist E.A."/>
            <person name="Lipzen A."/>
            <person name="Lundell T."/>
            <person name="Morin E."/>
            <person name="Murat C."/>
            <person name="Sun H."/>
            <person name="Tunlid A."/>
            <person name="Henrissat B."/>
            <person name="Grigoriev I.V."/>
            <person name="Hibbett D.S."/>
            <person name="Martin F."/>
            <person name="Nordberg H.P."/>
            <person name="Cantor M.N."/>
            <person name="Hua S.X."/>
        </authorList>
    </citation>
    <scope>NUCLEOTIDE SEQUENCE [LARGE SCALE GENOMIC DNA]</scope>
    <source>
        <strain evidence="3">h7</strain>
    </source>
</reference>
<proteinExistence type="predicted"/>
<dbReference type="AlphaFoldDB" id="A0A0C3CDR6"/>
<accession>A0A0C3CDR6</accession>
<keyword evidence="1" id="KW-0812">Transmembrane</keyword>
<keyword evidence="1" id="KW-0472">Membrane</keyword>
<keyword evidence="3" id="KW-1185">Reference proteome</keyword>
<name>A0A0C3CDR6_HEBCY</name>
<evidence type="ECO:0000313" key="3">
    <source>
        <dbReference type="Proteomes" id="UP000053424"/>
    </source>
</evidence>
<dbReference type="Proteomes" id="UP000053424">
    <property type="component" value="Unassembled WGS sequence"/>
</dbReference>
<reference evidence="3" key="2">
    <citation type="submission" date="2015-01" db="EMBL/GenBank/DDBJ databases">
        <title>Evolutionary Origins and Diversification of the Mycorrhizal Mutualists.</title>
        <authorList>
            <consortium name="DOE Joint Genome Institute"/>
            <consortium name="Mycorrhizal Genomics Consortium"/>
            <person name="Kohler A."/>
            <person name="Kuo A."/>
            <person name="Nagy L.G."/>
            <person name="Floudas D."/>
            <person name="Copeland A."/>
            <person name="Barry K.W."/>
            <person name="Cichocki N."/>
            <person name="Veneault-Fourrey C."/>
            <person name="LaButti K."/>
            <person name="Lindquist E.A."/>
            <person name="Lipzen A."/>
            <person name="Lundell T."/>
            <person name="Morin E."/>
            <person name="Murat C."/>
            <person name="Riley R."/>
            <person name="Ohm R."/>
            <person name="Sun H."/>
            <person name="Tunlid A."/>
            <person name="Henrissat B."/>
            <person name="Grigoriev I.V."/>
            <person name="Hibbett D.S."/>
            <person name="Martin F."/>
        </authorList>
    </citation>
    <scope>NUCLEOTIDE SEQUENCE [LARGE SCALE GENOMIC DNA]</scope>
    <source>
        <strain evidence="3">h7</strain>
    </source>
</reference>
<keyword evidence="1" id="KW-1133">Transmembrane helix</keyword>
<dbReference type="EMBL" id="KN831778">
    <property type="protein sequence ID" value="KIM42359.1"/>
    <property type="molecule type" value="Genomic_DNA"/>
</dbReference>
<organism evidence="2 3">
    <name type="scientific">Hebeloma cylindrosporum</name>
    <dbReference type="NCBI Taxonomy" id="76867"/>
    <lineage>
        <taxon>Eukaryota</taxon>
        <taxon>Fungi</taxon>
        <taxon>Dikarya</taxon>
        <taxon>Basidiomycota</taxon>
        <taxon>Agaricomycotina</taxon>
        <taxon>Agaricomycetes</taxon>
        <taxon>Agaricomycetidae</taxon>
        <taxon>Agaricales</taxon>
        <taxon>Agaricineae</taxon>
        <taxon>Hymenogastraceae</taxon>
        <taxon>Hebeloma</taxon>
    </lineage>
</organism>